<dbReference type="AlphaFoldDB" id="A0A4R1SAK7"/>
<comment type="function">
    <text evidence="1">Transcriptional repressor of xylose-utilizing enzymes.</text>
</comment>
<dbReference type="OrthoDB" id="9810372at2"/>
<dbReference type="InterPro" id="IPR000600">
    <property type="entry name" value="ROK"/>
</dbReference>
<dbReference type="PANTHER" id="PTHR18964:SF149">
    <property type="entry name" value="BIFUNCTIONAL UDP-N-ACETYLGLUCOSAMINE 2-EPIMERASE_N-ACETYLMANNOSAMINE KINASE"/>
    <property type="match status" value="1"/>
</dbReference>
<dbReference type="PROSITE" id="PS01125">
    <property type="entry name" value="ROK"/>
    <property type="match status" value="1"/>
</dbReference>
<dbReference type="InterPro" id="IPR049874">
    <property type="entry name" value="ROK_cs"/>
</dbReference>
<sequence>MITKNPRGKNTVQLQLENRSTLLKLLRQHDHVCRKDLAEMSGLTGAAVTNLIRDLIEIGLVKEDRDFASSSGKNAIPLQLNFRRFLAVGVNLRRDHISYALFDLSGALLEKNKLYWETGASIAEILNQLYLAVQSCIQSNENKGRVIGIGVSAPGPINLEKGELALVSNVPSEWKQSVPIKRYLEERFNLPVLLDNNSNAAALAEKWFSEGQECHNLVSIFISKGMGAGVIIDDQIYHGAFGFAGEIGHMSINFDGPACGCGNKGCLELYCSTMALLAKAQQIRGSDTISRFEVFKEQVKKGDPDLMKLVVESGKYLGYAIVNLTNTFNPELIVINGDMNDFGSFWLDSIRQAALERLPPEVAAGLRIKLTSLSENPLLLGTVAMVSNYIFENPELNLFVAKWQA</sequence>
<evidence type="ECO:0000313" key="4">
    <source>
        <dbReference type="EMBL" id="TCL76553.1"/>
    </source>
</evidence>
<dbReference type="GO" id="GO:0016301">
    <property type="term" value="F:kinase activity"/>
    <property type="evidence" value="ECO:0007669"/>
    <property type="project" value="UniProtKB-KW"/>
</dbReference>
<evidence type="ECO:0000256" key="3">
    <source>
        <dbReference type="ARBA" id="ARBA00022629"/>
    </source>
</evidence>
<dbReference type="SUPFAM" id="SSF46785">
    <property type="entry name" value="Winged helix' DNA-binding domain"/>
    <property type="match status" value="1"/>
</dbReference>
<keyword evidence="3" id="KW-0119">Carbohydrate metabolism</keyword>
<dbReference type="GO" id="GO:0042732">
    <property type="term" value="P:D-xylose metabolic process"/>
    <property type="evidence" value="ECO:0007669"/>
    <property type="project" value="UniProtKB-KW"/>
</dbReference>
<name>A0A4R1SAK7_HYDET</name>
<accession>A0A4R1SAK7</accession>
<keyword evidence="5" id="KW-1185">Reference proteome</keyword>
<comment type="caution">
    <text evidence="4">The sequence shown here is derived from an EMBL/GenBank/DDBJ whole genome shotgun (WGS) entry which is preliminary data.</text>
</comment>
<proteinExistence type="inferred from homology"/>
<keyword evidence="4" id="KW-0418">Kinase</keyword>
<dbReference type="EMBL" id="SLUN01000002">
    <property type="protein sequence ID" value="TCL76553.1"/>
    <property type="molecule type" value="Genomic_DNA"/>
</dbReference>
<dbReference type="InterPro" id="IPR036388">
    <property type="entry name" value="WH-like_DNA-bd_sf"/>
</dbReference>
<dbReference type="RefSeq" id="WP_132012721.1">
    <property type="nucleotide sequence ID" value="NZ_SLUN01000002.1"/>
</dbReference>
<reference evidence="4 5" key="1">
    <citation type="submission" date="2019-03" db="EMBL/GenBank/DDBJ databases">
        <title>Genomic Encyclopedia of Type Strains, Phase IV (KMG-IV): sequencing the most valuable type-strain genomes for metagenomic binning, comparative biology and taxonomic classification.</title>
        <authorList>
            <person name="Goeker M."/>
        </authorList>
    </citation>
    <scope>NUCLEOTIDE SEQUENCE [LARGE SCALE GENOMIC DNA]</scope>
    <source>
        <strain evidence="4 5">LX-B</strain>
    </source>
</reference>
<organism evidence="4 5">
    <name type="scientific">Hydrogenispora ethanolica</name>
    <dbReference type="NCBI Taxonomy" id="1082276"/>
    <lineage>
        <taxon>Bacteria</taxon>
        <taxon>Bacillati</taxon>
        <taxon>Bacillota</taxon>
        <taxon>Hydrogenispora</taxon>
    </lineage>
</organism>
<dbReference type="Gene3D" id="3.30.420.40">
    <property type="match status" value="2"/>
</dbReference>
<dbReference type="Proteomes" id="UP000295008">
    <property type="component" value="Unassembled WGS sequence"/>
</dbReference>
<evidence type="ECO:0000256" key="2">
    <source>
        <dbReference type="ARBA" id="ARBA00006479"/>
    </source>
</evidence>
<evidence type="ECO:0000313" key="5">
    <source>
        <dbReference type="Proteomes" id="UP000295008"/>
    </source>
</evidence>
<dbReference type="Pfam" id="PF13412">
    <property type="entry name" value="HTH_24"/>
    <property type="match status" value="1"/>
</dbReference>
<dbReference type="InterPro" id="IPR036390">
    <property type="entry name" value="WH_DNA-bd_sf"/>
</dbReference>
<dbReference type="CDD" id="cd24059">
    <property type="entry name" value="ASKHA_NBD_ROK_TM1224-like"/>
    <property type="match status" value="1"/>
</dbReference>
<dbReference type="PANTHER" id="PTHR18964">
    <property type="entry name" value="ROK (REPRESSOR, ORF, KINASE) FAMILY"/>
    <property type="match status" value="1"/>
</dbReference>
<protein>
    <submittedName>
        <fullName evidence="4">Putative NBD/HSP70 family sugar kinase</fullName>
    </submittedName>
</protein>
<dbReference type="SUPFAM" id="SSF53067">
    <property type="entry name" value="Actin-like ATPase domain"/>
    <property type="match status" value="1"/>
</dbReference>
<comment type="similarity">
    <text evidence="2">Belongs to the ROK (NagC/XylR) family.</text>
</comment>
<keyword evidence="4" id="KW-0808">Transferase</keyword>
<keyword evidence="3" id="KW-0859">Xylose metabolism</keyword>
<gene>
    <name evidence="4" type="ORF">EDC14_1002312</name>
</gene>
<dbReference type="Pfam" id="PF00480">
    <property type="entry name" value="ROK"/>
    <property type="match status" value="1"/>
</dbReference>
<dbReference type="Gene3D" id="1.10.10.10">
    <property type="entry name" value="Winged helix-like DNA-binding domain superfamily/Winged helix DNA-binding domain"/>
    <property type="match status" value="1"/>
</dbReference>
<dbReference type="InterPro" id="IPR043129">
    <property type="entry name" value="ATPase_NBD"/>
</dbReference>
<evidence type="ECO:0000256" key="1">
    <source>
        <dbReference type="ARBA" id="ARBA00002486"/>
    </source>
</evidence>